<dbReference type="GO" id="GO:0004030">
    <property type="term" value="F:aldehyde dehydrogenase [NAD(P)+] activity"/>
    <property type="evidence" value="ECO:0007669"/>
    <property type="project" value="InterPro"/>
</dbReference>
<dbReference type="InterPro" id="IPR044148">
    <property type="entry name" value="ALDH_GabD1-like"/>
</dbReference>
<evidence type="ECO:0000313" key="6">
    <source>
        <dbReference type="Proteomes" id="UP000569914"/>
    </source>
</evidence>
<sequence length="470" mass="49935">MSSAESEYAVINPATGERVADYPTISDADLRAAIDAAAAAHRSWSVAPVAERAAVIGRVADLHEERREQLAAIIVREMGKPVEQALGEVDFCAAIYRYYADNGERFLADEPIELLDGDGSALVRYSSVGVLLGIMPWNFPYYQVARFAAPNLVAGNTILLKHAPQCPESAAALQQVFDDAGLPRGGYVSILASNDQVKTVIADPRVEGVSVTGSARAGSAVAATAGKHLKKVVLELGGSDPFLLLSTDDLDAAVQAAVDARLENSGQSCNAAKRFIVLDPLYDAFLEKFTERFTAVRPGDPADPETALGPLSSATATERLQHQVARAVEQGAELISGGERKGNFFPPTVLTKITPESEAFTEEFFGPVASVYRAATEDEAVEIANGTPYGLGSYVYSNDEEQALRVADRLQAGMVFVNVVGADSAELSFGGVKRSGFGRELGRLGIGEFVNKKLIRIAPTNPESGEGPRS</sequence>
<dbReference type="InterPro" id="IPR016160">
    <property type="entry name" value="Ald_DH_CS_CYS"/>
</dbReference>
<evidence type="ECO:0000256" key="2">
    <source>
        <dbReference type="ARBA" id="ARBA00022857"/>
    </source>
</evidence>
<organism evidence="5 6">
    <name type="scientific">Microlunatus parietis</name>
    <dbReference type="NCBI Taxonomy" id="682979"/>
    <lineage>
        <taxon>Bacteria</taxon>
        <taxon>Bacillati</taxon>
        <taxon>Actinomycetota</taxon>
        <taxon>Actinomycetes</taxon>
        <taxon>Propionibacteriales</taxon>
        <taxon>Propionibacteriaceae</taxon>
        <taxon>Microlunatus</taxon>
    </lineage>
</organism>
<dbReference type="FunFam" id="3.40.605.10:FF:000012">
    <property type="entry name" value="NAD-dependent succinate-semialdehyde dehydrogenase"/>
    <property type="match status" value="1"/>
</dbReference>
<dbReference type="EMBL" id="JACCBU010000001">
    <property type="protein sequence ID" value="NYE71835.1"/>
    <property type="molecule type" value="Genomic_DNA"/>
</dbReference>
<dbReference type="Gene3D" id="3.40.605.10">
    <property type="entry name" value="Aldehyde Dehydrogenase, Chain A, domain 1"/>
    <property type="match status" value="1"/>
</dbReference>
<dbReference type="Proteomes" id="UP000569914">
    <property type="component" value="Unassembled WGS sequence"/>
</dbReference>
<dbReference type="InterPro" id="IPR016163">
    <property type="entry name" value="Ald_DH_C"/>
</dbReference>
<gene>
    <name evidence="5" type="ORF">BKA15_003164</name>
</gene>
<dbReference type="GO" id="GO:0004777">
    <property type="term" value="F:succinate-semialdehyde dehydrogenase (NAD+) activity"/>
    <property type="evidence" value="ECO:0007669"/>
    <property type="project" value="TreeGrafter"/>
</dbReference>
<evidence type="ECO:0000256" key="1">
    <source>
        <dbReference type="ARBA" id="ARBA00009986"/>
    </source>
</evidence>
<evidence type="ECO:0000256" key="3">
    <source>
        <dbReference type="ARBA" id="ARBA00023002"/>
    </source>
</evidence>
<dbReference type="InterPro" id="IPR015590">
    <property type="entry name" value="Aldehyde_DH_dom"/>
</dbReference>
<dbReference type="RefSeq" id="WP_179752255.1">
    <property type="nucleotide sequence ID" value="NZ_JACCBU010000001.1"/>
</dbReference>
<name>A0A7Y9LCM3_9ACTN</name>
<reference evidence="5 6" key="1">
    <citation type="submission" date="2020-07" db="EMBL/GenBank/DDBJ databases">
        <title>Sequencing the genomes of 1000 actinobacteria strains.</title>
        <authorList>
            <person name="Klenk H.-P."/>
        </authorList>
    </citation>
    <scope>NUCLEOTIDE SEQUENCE [LARGE SCALE GENOMIC DNA]</scope>
    <source>
        <strain evidence="5 6">DSM 22083</strain>
    </source>
</reference>
<dbReference type="GO" id="GO:0036243">
    <property type="term" value="F:succinate-semialdehyde dehydrogenase (NADP+) activity"/>
    <property type="evidence" value="ECO:0007669"/>
    <property type="project" value="UniProtKB-EC"/>
</dbReference>
<dbReference type="Gene3D" id="3.40.309.10">
    <property type="entry name" value="Aldehyde Dehydrogenase, Chain A, domain 2"/>
    <property type="match status" value="1"/>
</dbReference>
<dbReference type="InterPro" id="IPR047110">
    <property type="entry name" value="GABD/Sad-like"/>
</dbReference>
<proteinExistence type="inferred from homology"/>
<dbReference type="EC" id="1.2.1.20" evidence="5"/>
<dbReference type="Pfam" id="PF00171">
    <property type="entry name" value="Aldedh"/>
    <property type="match status" value="1"/>
</dbReference>
<comment type="caution">
    <text evidence="5">The sequence shown here is derived from an EMBL/GenBank/DDBJ whole genome shotgun (WGS) entry which is preliminary data.</text>
</comment>
<keyword evidence="3 5" id="KW-0560">Oxidoreductase</keyword>
<evidence type="ECO:0000259" key="4">
    <source>
        <dbReference type="Pfam" id="PF00171"/>
    </source>
</evidence>
<dbReference type="InterPro" id="IPR016161">
    <property type="entry name" value="Ald_DH/histidinol_DH"/>
</dbReference>
<keyword evidence="6" id="KW-1185">Reference proteome</keyword>
<accession>A0A7Y9LCM3</accession>
<dbReference type="EC" id="1.2.1.79" evidence="5"/>
<dbReference type="PANTHER" id="PTHR43217">
    <property type="entry name" value="SUCCINATE SEMIALDEHYDE DEHYDROGENASE [NAD(P)+] SAD"/>
    <property type="match status" value="1"/>
</dbReference>
<evidence type="ECO:0000313" key="5">
    <source>
        <dbReference type="EMBL" id="NYE71835.1"/>
    </source>
</evidence>
<protein>
    <submittedName>
        <fullName evidence="5">Succinate-semialdehyde dehydrogenase/glutarate-semialdehyde dehydrogenase</fullName>
        <ecNumber evidence="5">1.2.1.16</ecNumber>
        <ecNumber evidence="5">1.2.1.20</ecNumber>
        <ecNumber evidence="5">1.2.1.79</ecNumber>
    </submittedName>
</protein>
<dbReference type="PANTHER" id="PTHR43217:SF2">
    <property type="entry name" value="SUCCINATE-SEMIALDEHYDE DEHYDROGENASE [NADP(+)]"/>
    <property type="match status" value="1"/>
</dbReference>
<dbReference type="PROSITE" id="PS00070">
    <property type="entry name" value="ALDEHYDE_DEHYDR_CYS"/>
    <property type="match status" value="1"/>
</dbReference>
<keyword evidence="2" id="KW-0521">NADP</keyword>
<dbReference type="CDD" id="cd07100">
    <property type="entry name" value="ALDH_SSADH1_GabD1"/>
    <property type="match status" value="1"/>
</dbReference>
<dbReference type="InterPro" id="IPR016162">
    <property type="entry name" value="Ald_DH_N"/>
</dbReference>
<feature type="domain" description="Aldehyde dehydrogenase" evidence="4">
    <location>
        <begin position="4"/>
        <end position="454"/>
    </location>
</feature>
<dbReference type="FunFam" id="3.40.309.10:FF:000009">
    <property type="entry name" value="Aldehyde dehydrogenase A"/>
    <property type="match status" value="1"/>
</dbReference>
<dbReference type="SUPFAM" id="SSF53720">
    <property type="entry name" value="ALDH-like"/>
    <property type="match status" value="1"/>
</dbReference>
<dbReference type="EC" id="1.2.1.16" evidence="5"/>
<dbReference type="AlphaFoldDB" id="A0A7Y9LCM3"/>
<dbReference type="GO" id="GO:0102810">
    <property type="term" value="F:glutarate-semialdehyde dehydrogenase (NADP+) activity"/>
    <property type="evidence" value="ECO:0007669"/>
    <property type="project" value="UniProtKB-EC"/>
</dbReference>
<comment type="similarity">
    <text evidence="1">Belongs to the aldehyde dehydrogenase family.</text>
</comment>